<evidence type="ECO:0000313" key="3">
    <source>
        <dbReference type="Proteomes" id="UP001470230"/>
    </source>
</evidence>
<protein>
    <submittedName>
        <fullName evidence="2">Uncharacterized protein</fullName>
    </submittedName>
</protein>
<dbReference type="Proteomes" id="UP001470230">
    <property type="component" value="Unassembled WGS sequence"/>
</dbReference>
<comment type="caution">
    <text evidence="2">The sequence shown here is derived from an EMBL/GenBank/DDBJ whole genome shotgun (WGS) entry which is preliminary data.</text>
</comment>
<evidence type="ECO:0000256" key="1">
    <source>
        <dbReference type="SAM" id="Phobius"/>
    </source>
</evidence>
<keyword evidence="1" id="KW-0472">Membrane</keyword>
<accession>A0ABR2GUE4</accession>
<keyword evidence="1" id="KW-1133">Transmembrane helix</keyword>
<sequence>MKNIELPDNYNILFSDFLYVEDVENYLNVFDKYPGRKIWLTLTWENYLEDGRYYRYCPWEDSSLSFLPEYQDLEYYYDRLESGTRWRKACVGKTGILFEQDETHGELIVFSSTSTLTIIIVVIVVVLAVLIANAVIAYQVYKKHYKKETKESED</sequence>
<gene>
    <name evidence="2" type="ORF">M9Y10_036568</name>
</gene>
<keyword evidence="1" id="KW-0812">Transmembrane</keyword>
<name>A0ABR2GUE4_9EUKA</name>
<organism evidence="2 3">
    <name type="scientific">Tritrichomonas musculus</name>
    <dbReference type="NCBI Taxonomy" id="1915356"/>
    <lineage>
        <taxon>Eukaryota</taxon>
        <taxon>Metamonada</taxon>
        <taxon>Parabasalia</taxon>
        <taxon>Tritrichomonadida</taxon>
        <taxon>Tritrichomonadidae</taxon>
        <taxon>Tritrichomonas</taxon>
    </lineage>
</organism>
<proteinExistence type="predicted"/>
<reference evidence="2 3" key="1">
    <citation type="submission" date="2024-04" db="EMBL/GenBank/DDBJ databases">
        <title>Tritrichomonas musculus Genome.</title>
        <authorList>
            <person name="Alves-Ferreira E."/>
            <person name="Grigg M."/>
            <person name="Lorenzi H."/>
            <person name="Galac M."/>
        </authorList>
    </citation>
    <scope>NUCLEOTIDE SEQUENCE [LARGE SCALE GENOMIC DNA]</scope>
    <source>
        <strain evidence="2 3">EAF2021</strain>
    </source>
</reference>
<dbReference type="EMBL" id="JAPFFF010000059">
    <property type="protein sequence ID" value="KAK8837568.1"/>
    <property type="molecule type" value="Genomic_DNA"/>
</dbReference>
<keyword evidence="3" id="KW-1185">Reference proteome</keyword>
<evidence type="ECO:0000313" key="2">
    <source>
        <dbReference type="EMBL" id="KAK8837568.1"/>
    </source>
</evidence>
<feature type="transmembrane region" description="Helical" evidence="1">
    <location>
        <begin position="116"/>
        <end position="141"/>
    </location>
</feature>